<gene>
    <name evidence="1" type="ORF">UFOPK2579_00708</name>
</gene>
<reference evidence="1" key="1">
    <citation type="submission" date="2020-05" db="EMBL/GenBank/DDBJ databases">
        <authorList>
            <person name="Chiriac C."/>
            <person name="Salcher M."/>
            <person name="Ghai R."/>
            <person name="Kavagutti S V."/>
        </authorList>
    </citation>
    <scope>NUCLEOTIDE SEQUENCE</scope>
</reference>
<sequence length="53" mass="5799">MYDGPLIAVRPLLQGCSWAQVMISPASSFSRASKAFHWPPELPVPRASTVSWA</sequence>
<name>A0A6J6PAX1_9ZZZZ</name>
<protein>
    <submittedName>
        <fullName evidence="1">Unannotated protein</fullName>
    </submittedName>
</protein>
<accession>A0A6J6PAX1</accession>
<proteinExistence type="predicted"/>
<evidence type="ECO:0000313" key="1">
    <source>
        <dbReference type="EMBL" id="CAB4696641.1"/>
    </source>
</evidence>
<organism evidence="1">
    <name type="scientific">freshwater metagenome</name>
    <dbReference type="NCBI Taxonomy" id="449393"/>
    <lineage>
        <taxon>unclassified sequences</taxon>
        <taxon>metagenomes</taxon>
        <taxon>ecological metagenomes</taxon>
    </lineage>
</organism>
<dbReference type="EMBL" id="CAEZXR010000062">
    <property type="protein sequence ID" value="CAB4696641.1"/>
    <property type="molecule type" value="Genomic_DNA"/>
</dbReference>
<dbReference type="AlphaFoldDB" id="A0A6J6PAX1"/>